<dbReference type="EMBL" id="JBEPBX010000019">
    <property type="protein sequence ID" value="MER6615863.1"/>
    <property type="molecule type" value="Genomic_DNA"/>
</dbReference>
<comment type="caution">
    <text evidence="1">The sequence shown here is derived from an EMBL/GenBank/DDBJ whole genome shotgun (WGS) entry which is preliminary data.</text>
</comment>
<evidence type="ECO:0000313" key="1">
    <source>
        <dbReference type="EMBL" id="MER6615863.1"/>
    </source>
</evidence>
<evidence type="ECO:0000313" key="2">
    <source>
        <dbReference type="Proteomes" id="UP001445472"/>
    </source>
</evidence>
<sequence length="90" mass="9817">MWTETLRNDRPAAVLGDGYNGIRQAWAELLGAYRAVGRMEADVDPDHVARTLIAAAQGAIAQQALFGDVHVEAPEDRLRALMSTREAKIS</sequence>
<protein>
    <submittedName>
        <fullName evidence="1">TetR family transcriptional regulator C-terminal domain-containing protein</fullName>
    </submittedName>
</protein>
<gene>
    <name evidence="1" type="ORF">ABT276_21370</name>
</gene>
<proteinExistence type="predicted"/>
<keyword evidence="2" id="KW-1185">Reference proteome</keyword>
<reference evidence="1 2" key="1">
    <citation type="submission" date="2024-06" db="EMBL/GenBank/DDBJ databases">
        <title>The Natural Products Discovery Center: Release of the First 8490 Sequenced Strains for Exploring Actinobacteria Biosynthetic Diversity.</title>
        <authorList>
            <person name="Kalkreuter E."/>
            <person name="Kautsar S.A."/>
            <person name="Yang D."/>
            <person name="Bader C.D."/>
            <person name="Teijaro C.N."/>
            <person name="Fluegel L."/>
            <person name="Davis C.M."/>
            <person name="Simpson J.R."/>
            <person name="Lauterbach L."/>
            <person name="Steele A.D."/>
            <person name="Gui C."/>
            <person name="Meng S."/>
            <person name="Li G."/>
            <person name="Viehrig K."/>
            <person name="Ye F."/>
            <person name="Su P."/>
            <person name="Kiefer A.F."/>
            <person name="Nichols A."/>
            <person name="Cepeda A.J."/>
            <person name="Yan W."/>
            <person name="Fan B."/>
            <person name="Jiang Y."/>
            <person name="Adhikari A."/>
            <person name="Zheng C.-J."/>
            <person name="Schuster L."/>
            <person name="Cowan T.M."/>
            <person name="Smanski M.J."/>
            <person name="Chevrette M.G."/>
            <person name="De Carvalho L.P.S."/>
            <person name="Shen B."/>
        </authorList>
    </citation>
    <scope>NUCLEOTIDE SEQUENCE [LARGE SCALE GENOMIC DNA]</scope>
    <source>
        <strain evidence="1 2">NPDC000837</strain>
    </source>
</reference>
<dbReference type="Gene3D" id="1.10.357.10">
    <property type="entry name" value="Tetracycline Repressor, domain 2"/>
    <property type="match status" value="1"/>
</dbReference>
<name>A0ABV1UYJ0_9ACTN</name>
<dbReference type="SUPFAM" id="SSF48498">
    <property type="entry name" value="Tetracyclin repressor-like, C-terminal domain"/>
    <property type="match status" value="1"/>
</dbReference>
<dbReference type="Proteomes" id="UP001445472">
    <property type="component" value="Unassembled WGS sequence"/>
</dbReference>
<accession>A0ABV1UYJ0</accession>
<dbReference type="InterPro" id="IPR036271">
    <property type="entry name" value="Tet_transcr_reg_TetR-rel_C_sf"/>
</dbReference>
<organism evidence="1 2">
    <name type="scientific">Streptomyces xantholiticus</name>
    <dbReference type="NCBI Taxonomy" id="68285"/>
    <lineage>
        <taxon>Bacteria</taxon>
        <taxon>Bacillati</taxon>
        <taxon>Actinomycetota</taxon>
        <taxon>Actinomycetes</taxon>
        <taxon>Kitasatosporales</taxon>
        <taxon>Streptomycetaceae</taxon>
        <taxon>Streptomyces</taxon>
    </lineage>
</organism>